<dbReference type="Proteomes" id="UP000184063">
    <property type="component" value="Unassembled WGS sequence"/>
</dbReference>
<dbReference type="PANTHER" id="PTHR24171">
    <property type="entry name" value="ANKYRIN REPEAT DOMAIN-CONTAINING PROTEIN 39-RELATED"/>
    <property type="match status" value="1"/>
</dbReference>
<evidence type="ECO:0000256" key="3">
    <source>
        <dbReference type="PROSITE-ProRule" id="PRU00023"/>
    </source>
</evidence>
<evidence type="ECO:0000313" key="4">
    <source>
        <dbReference type="EMBL" id="OJZ80598.1"/>
    </source>
</evidence>
<dbReference type="PROSITE" id="PS50088">
    <property type="entry name" value="ANK_REPEAT"/>
    <property type="match status" value="1"/>
</dbReference>
<proteinExistence type="predicted"/>
<dbReference type="Pfam" id="PF12796">
    <property type="entry name" value="Ank_2"/>
    <property type="match status" value="1"/>
</dbReference>
<gene>
    <name evidence="4" type="ORF">ASPFODRAFT_85897</name>
</gene>
<organism evidence="4 5">
    <name type="scientific">Aspergillus luchuensis (strain CBS 106.47)</name>
    <dbReference type="NCBI Taxonomy" id="1137211"/>
    <lineage>
        <taxon>Eukaryota</taxon>
        <taxon>Fungi</taxon>
        <taxon>Dikarya</taxon>
        <taxon>Ascomycota</taxon>
        <taxon>Pezizomycotina</taxon>
        <taxon>Eurotiomycetes</taxon>
        <taxon>Eurotiomycetidae</taxon>
        <taxon>Eurotiales</taxon>
        <taxon>Aspergillaceae</taxon>
        <taxon>Aspergillus</taxon>
        <taxon>Aspergillus subgen. Circumdati</taxon>
    </lineage>
</organism>
<feature type="repeat" description="ANK" evidence="3">
    <location>
        <begin position="195"/>
        <end position="227"/>
    </location>
</feature>
<evidence type="ECO:0000256" key="2">
    <source>
        <dbReference type="ARBA" id="ARBA00023043"/>
    </source>
</evidence>
<keyword evidence="2 3" id="KW-0040">ANK repeat</keyword>
<sequence>MAPGEAFVEAFHDACFDGDLLKTQEALDNGQLSAEDLSEGLNLATAEAHADIVTALFDAGARMTADSPSFLIGDNGRQHPSIVRYYLDHGLDPNCSVSNGEPLLRFMKDTKCAEELLSRGADPNRCGPKGVSPLACALGSISEEDTALFEALLSHGARLESTLFFHAIQPGESQGEFKTKLLLSKGLDPNTSSPEWGTPLHRAVYLARRSIVKVLLDAGADKTARSDCRQFHNQSPAEVAEWTIQRYPNSPELCSSLENILELLQSHER</sequence>
<dbReference type="SMART" id="SM00248">
    <property type="entry name" value="ANK"/>
    <property type="match status" value="4"/>
</dbReference>
<dbReference type="EMBL" id="KV878254">
    <property type="protein sequence ID" value="OJZ80598.1"/>
    <property type="molecule type" value="Genomic_DNA"/>
</dbReference>
<dbReference type="PROSITE" id="PS50297">
    <property type="entry name" value="ANK_REP_REGION"/>
    <property type="match status" value="1"/>
</dbReference>
<evidence type="ECO:0000256" key="1">
    <source>
        <dbReference type="ARBA" id="ARBA00022737"/>
    </source>
</evidence>
<dbReference type="SUPFAM" id="SSF48403">
    <property type="entry name" value="Ankyrin repeat"/>
    <property type="match status" value="1"/>
</dbReference>
<dbReference type="InterPro" id="IPR036770">
    <property type="entry name" value="Ankyrin_rpt-contain_sf"/>
</dbReference>
<accession>A0A1M3T1H4</accession>
<name>A0A1M3T1H4_ASPLC</name>
<reference evidence="5" key="1">
    <citation type="journal article" date="2017" name="Genome Biol.">
        <title>Comparative genomics reveals high biological diversity and specific adaptations in the industrially and medically important fungal genus Aspergillus.</title>
        <authorList>
            <person name="de Vries R.P."/>
            <person name="Riley R."/>
            <person name="Wiebenga A."/>
            <person name="Aguilar-Osorio G."/>
            <person name="Amillis S."/>
            <person name="Uchima C.A."/>
            <person name="Anderluh G."/>
            <person name="Asadollahi M."/>
            <person name="Askin M."/>
            <person name="Barry K."/>
            <person name="Battaglia E."/>
            <person name="Bayram O."/>
            <person name="Benocci T."/>
            <person name="Braus-Stromeyer S.A."/>
            <person name="Caldana C."/>
            <person name="Canovas D."/>
            <person name="Cerqueira G.C."/>
            <person name="Chen F."/>
            <person name="Chen W."/>
            <person name="Choi C."/>
            <person name="Clum A."/>
            <person name="Dos Santos R.A."/>
            <person name="Damasio A.R."/>
            <person name="Diallinas G."/>
            <person name="Emri T."/>
            <person name="Fekete E."/>
            <person name="Flipphi M."/>
            <person name="Freyberg S."/>
            <person name="Gallo A."/>
            <person name="Gournas C."/>
            <person name="Habgood R."/>
            <person name="Hainaut M."/>
            <person name="Harispe M.L."/>
            <person name="Henrissat B."/>
            <person name="Hilden K.S."/>
            <person name="Hope R."/>
            <person name="Hossain A."/>
            <person name="Karabika E."/>
            <person name="Karaffa L."/>
            <person name="Karanyi Z."/>
            <person name="Krasevec N."/>
            <person name="Kuo A."/>
            <person name="Kusch H."/>
            <person name="LaButti K."/>
            <person name="Lagendijk E.L."/>
            <person name="Lapidus A."/>
            <person name="Levasseur A."/>
            <person name="Lindquist E."/>
            <person name="Lipzen A."/>
            <person name="Logrieco A.F."/>
            <person name="MacCabe A."/>
            <person name="Maekelae M.R."/>
            <person name="Malavazi I."/>
            <person name="Melin P."/>
            <person name="Meyer V."/>
            <person name="Mielnichuk N."/>
            <person name="Miskei M."/>
            <person name="Molnar A.P."/>
            <person name="Mule G."/>
            <person name="Ngan C.Y."/>
            <person name="Orejas M."/>
            <person name="Orosz E."/>
            <person name="Ouedraogo J.P."/>
            <person name="Overkamp K.M."/>
            <person name="Park H.-S."/>
            <person name="Perrone G."/>
            <person name="Piumi F."/>
            <person name="Punt P.J."/>
            <person name="Ram A.F."/>
            <person name="Ramon A."/>
            <person name="Rauscher S."/>
            <person name="Record E."/>
            <person name="Riano-Pachon D.M."/>
            <person name="Robert V."/>
            <person name="Roehrig J."/>
            <person name="Ruller R."/>
            <person name="Salamov A."/>
            <person name="Salih N.S."/>
            <person name="Samson R.A."/>
            <person name="Sandor E."/>
            <person name="Sanguinetti M."/>
            <person name="Schuetze T."/>
            <person name="Sepcic K."/>
            <person name="Shelest E."/>
            <person name="Sherlock G."/>
            <person name="Sophianopoulou V."/>
            <person name="Squina F.M."/>
            <person name="Sun H."/>
            <person name="Susca A."/>
            <person name="Todd R.B."/>
            <person name="Tsang A."/>
            <person name="Unkles S.E."/>
            <person name="van de Wiele N."/>
            <person name="van Rossen-Uffink D."/>
            <person name="Oliveira J.V."/>
            <person name="Vesth T.C."/>
            <person name="Visser J."/>
            <person name="Yu J.-H."/>
            <person name="Zhou M."/>
            <person name="Andersen M.R."/>
            <person name="Archer D.B."/>
            <person name="Baker S.E."/>
            <person name="Benoit I."/>
            <person name="Brakhage A.A."/>
            <person name="Braus G.H."/>
            <person name="Fischer R."/>
            <person name="Frisvad J.C."/>
            <person name="Goldman G.H."/>
            <person name="Houbraken J."/>
            <person name="Oakley B."/>
            <person name="Pocsi I."/>
            <person name="Scazzocchio C."/>
            <person name="Seiboth B."/>
            <person name="vanKuyk P.A."/>
            <person name="Wortman J."/>
            <person name="Dyer P.S."/>
            <person name="Grigoriev I.V."/>
        </authorList>
    </citation>
    <scope>NUCLEOTIDE SEQUENCE [LARGE SCALE GENOMIC DNA]</scope>
    <source>
        <strain evidence="5">CBS 106.47</strain>
    </source>
</reference>
<dbReference type="InterPro" id="IPR002110">
    <property type="entry name" value="Ankyrin_rpt"/>
</dbReference>
<dbReference type="VEuPathDB" id="FungiDB:ASPFODRAFT_85897"/>
<keyword evidence="1" id="KW-0677">Repeat</keyword>
<dbReference type="AlphaFoldDB" id="A0A1M3T1H4"/>
<dbReference type="Gene3D" id="1.25.40.20">
    <property type="entry name" value="Ankyrin repeat-containing domain"/>
    <property type="match status" value="2"/>
</dbReference>
<protein>
    <submittedName>
        <fullName evidence="4">Uncharacterized protein</fullName>
    </submittedName>
</protein>
<evidence type="ECO:0000313" key="5">
    <source>
        <dbReference type="Proteomes" id="UP000184063"/>
    </source>
</evidence>
<dbReference type="OrthoDB" id="341259at2759"/>